<evidence type="ECO:0000256" key="5">
    <source>
        <dbReference type="ARBA" id="ARBA00022691"/>
    </source>
</evidence>
<comment type="caution">
    <text evidence="9">The sequence shown here is derived from an EMBL/GenBank/DDBJ whole genome shotgun (WGS) entry which is preliminary data.</text>
</comment>
<organism evidence="9 10">
    <name type="scientific">Ruminococcus difficilis</name>
    <dbReference type="NCBI Taxonomy" id="2763069"/>
    <lineage>
        <taxon>Bacteria</taxon>
        <taxon>Bacillati</taxon>
        <taxon>Bacillota</taxon>
        <taxon>Clostridia</taxon>
        <taxon>Eubacteriales</taxon>
        <taxon>Oscillospiraceae</taxon>
        <taxon>Ruminococcus</taxon>
    </lineage>
</organism>
<evidence type="ECO:0000256" key="1">
    <source>
        <dbReference type="ARBA" id="ARBA00007494"/>
    </source>
</evidence>
<dbReference type="PANTHER" id="PTHR22807">
    <property type="entry name" value="NOP2 YEAST -RELATED NOL1/NOP2/FMU SUN DOMAIN-CONTAINING"/>
    <property type="match status" value="1"/>
</dbReference>
<dbReference type="Gene3D" id="3.40.50.150">
    <property type="entry name" value="Vaccinia Virus protein VP39"/>
    <property type="match status" value="1"/>
</dbReference>
<evidence type="ECO:0000256" key="2">
    <source>
        <dbReference type="ARBA" id="ARBA00022490"/>
    </source>
</evidence>
<dbReference type="GO" id="GO:0006396">
    <property type="term" value="P:RNA processing"/>
    <property type="evidence" value="ECO:0007669"/>
    <property type="project" value="InterPro"/>
</dbReference>
<evidence type="ECO:0000256" key="4">
    <source>
        <dbReference type="ARBA" id="ARBA00022679"/>
    </source>
</evidence>
<sequence>MKMNDYFERMKTVLGEDYDRFLETVDKPAYKAIRVNTLKIQPEELLPLLSFAGDQVPFAATGYYVDVEKLGKHPLHHAGAFYVQEPSAMSAVTALHVEPGDKVLDLCAAPGGKSTQIAADLNGTGLLWANEIVRPRAHILLSNIERMGVKNAVVSNMKPDVLCDRLEGFFDKVLVDAPCSGEGMFRKDKEAIYEWSVEHSLSCAERQKAIIHSAAAAVKPGGVMVYSTCTFSPDENEGVVRHFLSEHPEFELIDTGCRFGTPTLEHAIRIYPFHGGEGHFVAKFRKLKGKNYKGKMFTYFEPPREERIEIEKFICDILRNPYFRHYHVIDERILNLPDVELLPDLEGMNILRAGVKLGDFKKNRIEPHHNLATSLTPYDFKQRLIMSCEDIAAARYISGEELEIDNWINGWGVATVNGVTLGLGKAVDGHLKNKYPKGLRTLAWKDLQI</sequence>
<keyword evidence="5 7" id="KW-0949">S-adenosyl-L-methionine</keyword>
<dbReference type="GO" id="GO:0008757">
    <property type="term" value="F:S-adenosylmethionine-dependent methyltransferase activity"/>
    <property type="evidence" value="ECO:0007669"/>
    <property type="project" value="InterPro"/>
</dbReference>
<evidence type="ECO:0000259" key="8">
    <source>
        <dbReference type="PROSITE" id="PS51686"/>
    </source>
</evidence>
<comment type="caution">
    <text evidence="7">Lacks conserved residue(s) required for the propagation of feature annotation.</text>
</comment>
<gene>
    <name evidence="9" type="ORF">JKK62_05595</name>
</gene>
<dbReference type="GO" id="GO:0003723">
    <property type="term" value="F:RNA binding"/>
    <property type="evidence" value="ECO:0007669"/>
    <property type="project" value="UniProtKB-UniRule"/>
</dbReference>
<name>A0A934WR91_9FIRM</name>
<dbReference type="InterPro" id="IPR027391">
    <property type="entry name" value="Nol1_Nop2_Fmu_2"/>
</dbReference>
<dbReference type="Gene3D" id="2.30.130.60">
    <property type="match status" value="1"/>
</dbReference>
<dbReference type="EMBL" id="JAEQMG010000048">
    <property type="protein sequence ID" value="MBK6088129.1"/>
    <property type="molecule type" value="Genomic_DNA"/>
</dbReference>
<dbReference type="Proteomes" id="UP000633365">
    <property type="component" value="Unassembled WGS sequence"/>
</dbReference>
<accession>A0A934WR91</accession>
<dbReference type="AlphaFoldDB" id="A0A934WR91"/>
<feature type="binding site" evidence="7">
    <location>
        <position position="131"/>
    </location>
    <ligand>
        <name>S-adenosyl-L-methionine</name>
        <dbReference type="ChEBI" id="CHEBI:59789"/>
    </ligand>
</feature>
<keyword evidence="2" id="KW-0963">Cytoplasm</keyword>
<dbReference type="InterPro" id="IPR011023">
    <property type="entry name" value="Nop2p"/>
</dbReference>
<dbReference type="Gene3D" id="3.30.70.1170">
    <property type="entry name" value="Sun protein, domain 3"/>
    <property type="match status" value="1"/>
</dbReference>
<comment type="similarity">
    <text evidence="1 7">Belongs to the class I-like SAM-binding methyltransferase superfamily. RsmB/NOP family.</text>
</comment>
<dbReference type="InterPro" id="IPR031341">
    <property type="entry name" value="Methyltr_RsmF_N"/>
</dbReference>
<feature type="binding site" evidence="7">
    <location>
        <begin position="107"/>
        <end position="113"/>
    </location>
    <ligand>
        <name>S-adenosyl-L-methionine</name>
        <dbReference type="ChEBI" id="CHEBI:59789"/>
    </ligand>
</feature>
<dbReference type="PANTHER" id="PTHR22807:SF30">
    <property type="entry name" value="28S RRNA (CYTOSINE(4447)-C(5))-METHYLTRANSFERASE-RELATED"/>
    <property type="match status" value="1"/>
</dbReference>
<dbReference type="Pfam" id="PF17126">
    <property type="entry name" value="RsmF_methylt_CI"/>
    <property type="match status" value="1"/>
</dbReference>
<keyword evidence="3 7" id="KW-0489">Methyltransferase</keyword>
<feature type="binding site" evidence="7">
    <location>
        <position position="176"/>
    </location>
    <ligand>
        <name>S-adenosyl-L-methionine</name>
        <dbReference type="ChEBI" id="CHEBI:59789"/>
    </ligand>
</feature>
<keyword evidence="6 7" id="KW-0694">RNA-binding</keyword>
<evidence type="ECO:0000256" key="7">
    <source>
        <dbReference type="PROSITE-ProRule" id="PRU01023"/>
    </source>
</evidence>
<evidence type="ECO:0000313" key="10">
    <source>
        <dbReference type="Proteomes" id="UP000633365"/>
    </source>
</evidence>
<dbReference type="PROSITE" id="PS51686">
    <property type="entry name" value="SAM_MT_RSMB_NOP"/>
    <property type="match status" value="1"/>
</dbReference>
<protein>
    <submittedName>
        <fullName evidence="9">RsmF rRNA methyltransferase first C-terminal domain-containing protein</fullName>
    </submittedName>
</protein>
<dbReference type="InterPro" id="IPR031340">
    <property type="entry name" value="RsmF_methylt_CI"/>
</dbReference>
<dbReference type="Pfam" id="PF13636">
    <property type="entry name" value="Methyltranf_PUA"/>
    <property type="match status" value="1"/>
</dbReference>
<dbReference type="RefSeq" id="WP_186832869.1">
    <property type="nucleotide sequence ID" value="NZ_JAEQMG010000048.1"/>
</dbReference>
<dbReference type="PRINTS" id="PR02008">
    <property type="entry name" value="RCMTFAMILY"/>
</dbReference>
<keyword evidence="4 7" id="KW-0808">Transferase</keyword>
<dbReference type="GO" id="GO:0001510">
    <property type="term" value="P:RNA methylation"/>
    <property type="evidence" value="ECO:0007669"/>
    <property type="project" value="InterPro"/>
</dbReference>
<reference evidence="9" key="1">
    <citation type="submission" date="2021-01" db="EMBL/GenBank/DDBJ databases">
        <title>Genome public.</title>
        <authorList>
            <person name="Liu C."/>
            <person name="Sun Q."/>
        </authorList>
    </citation>
    <scope>NUCLEOTIDE SEQUENCE</scope>
    <source>
        <strain evidence="9">M6</strain>
    </source>
</reference>
<dbReference type="SUPFAM" id="SSF53335">
    <property type="entry name" value="S-adenosyl-L-methionine-dependent methyltransferases"/>
    <property type="match status" value="1"/>
</dbReference>
<dbReference type="InterPro" id="IPR029063">
    <property type="entry name" value="SAM-dependent_MTases_sf"/>
</dbReference>
<dbReference type="GO" id="GO:0008173">
    <property type="term" value="F:RNA methyltransferase activity"/>
    <property type="evidence" value="ECO:0007669"/>
    <property type="project" value="InterPro"/>
</dbReference>
<dbReference type="InterPro" id="IPR001678">
    <property type="entry name" value="MeTrfase_RsmB-F_NOP2_dom"/>
</dbReference>
<evidence type="ECO:0000256" key="6">
    <source>
        <dbReference type="ARBA" id="ARBA00022884"/>
    </source>
</evidence>
<dbReference type="InterPro" id="IPR023267">
    <property type="entry name" value="RCMT"/>
</dbReference>
<dbReference type="Pfam" id="PF17125">
    <property type="entry name" value="Methyltr_RsmF_N"/>
    <property type="match status" value="1"/>
</dbReference>
<dbReference type="InterPro" id="IPR049560">
    <property type="entry name" value="MeTrfase_RsmB-F_NOP2_cat"/>
</dbReference>
<dbReference type="CDD" id="cd21147">
    <property type="entry name" value="RsmF_methylt_CTD1"/>
    <property type="match status" value="1"/>
</dbReference>
<proteinExistence type="inferred from homology"/>
<feature type="domain" description="SAM-dependent MTase RsmB/NOP-type" evidence="8">
    <location>
        <begin position="1"/>
        <end position="287"/>
    </location>
</feature>
<evidence type="ECO:0000313" key="9">
    <source>
        <dbReference type="EMBL" id="MBK6088129.1"/>
    </source>
</evidence>
<dbReference type="NCBIfam" id="TIGR00446">
    <property type="entry name" value="nop2p"/>
    <property type="match status" value="1"/>
</dbReference>
<dbReference type="InterPro" id="IPR018314">
    <property type="entry name" value="RsmB/NOL1/NOP2-like_CS"/>
</dbReference>
<evidence type="ECO:0000256" key="3">
    <source>
        <dbReference type="ARBA" id="ARBA00022603"/>
    </source>
</evidence>
<dbReference type="PROSITE" id="PS01153">
    <property type="entry name" value="NOL1_NOP2_SUN"/>
    <property type="match status" value="1"/>
</dbReference>
<dbReference type="Pfam" id="PF01189">
    <property type="entry name" value="Methyltr_RsmB-F"/>
    <property type="match status" value="1"/>
</dbReference>
<feature type="active site" description="Nucleophile" evidence="7">
    <location>
        <position position="229"/>
    </location>
</feature>
<keyword evidence="10" id="KW-1185">Reference proteome</keyword>